<dbReference type="AlphaFoldDB" id="A0A645GPY5"/>
<dbReference type="SUPFAM" id="SSF53850">
    <property type="entry name" value="Periplasmic binding protein-like II"/>
    <property type="match status" value="1"/>
</dbReference>
<dbReference type="GO" id="GO:0015833">
    <property type="term" value="P:peptide transport"/>
    <property type="evidence" value="ECO:0007669"/>
    <property type="project" value="TreeGrafter"/>
</dbReference>
<dbReference type="EMBL" id="VSSQ01079403">
    <property type="protein sequence ID" value="MPN28937.1"/>
    <property type="molecule type" value="Genomic_DNA"/>
</dbReference>
<dbReference type="InterPro" id="IPR039424">
    <property type="entry name" value="SBP_5"/>
</dbReference>
<evidence type="ECO:0000259" key="1">
    <source>
        <dbReference type="Pfam" id="PF00496"/>
    </source>
</evidence>
<dbReference type="InterPro" id="IPR000914">
    <property type="entry name" value="SBP_5_dom"/>
</dbReference>
<reference evidence="2" key="1">
    <citation type="submission" date="2019-08" db="EMBL/GenBank/DDBJ databases">
        <authorList>
            <person name="Kucharzyk K."/>
            <person name="Murdoch R.W."/>
            <person name="Higgins S."/>
            <person name="Loffler F."/>
        </authorList>
    </citation>
    <scope>NUCLEOTIDE SEQUENCE</scope>
</reference>
<comment type="caution">
    <text evidence="2">The sequence shown here is derived from an EMBL/GenBank/DDBJ whole genome shotgun (WGS) entry which is preliminary data.</text>
</comment>
<dbReference type="Gene3D" id="3.10.105.10">
    <property type="entry name" value="Dipeptide-binding Protein, Domain 3"/>
    <property type="match status" value="1"/>
</dbReference>
<protein>
    <submittedName>
        <fullName evidence="2">Oligopeptide-binding protein OppA</fullName>
    </submittedName>
</protein>
<gene>
    <name evidence="2" type="primary">oppA_15</name>
    <name evidence="2" type="ORF">SDC9_176383</name>
</gene>
<dbReference type="PANTHER" id="PTHR30290">
    <property type="entry name" value="PERIPLASMIC BINDING COMPONENT OF ABC TRANSPORTER"/>
    <property type="match status" value="1"/>
</dbReference>
<feature type="domain" description="Solute-binding protein family 5" evidence="1">
    <location>
        <begin position="8"/>
        <end position="171"/>
    </location>
</feature>
<name>A0A645GPY5_9ZZZZ</name>
<proteinExistence type="predicted"/>
<accession>A0A645GPY5</accession>
<evidence type="ECO:0000313" key="2">
    <source>
        <dbReference type="EMBL" id="MPN28937.1"/>
    </source>
</evidence>
<organism evidence="2">
    <name type="scientific">bioreactor metagenome</name>
    <dbReference type="NCBI Taxonomy" id="1076179"/>
    <lineage>
        <taxon>unclassified sequences</taxon>
        <taxon>metagenomes</taxon>
        <taxon>ecological metagenomes</taxon>
    </lineage>
</organism>
<dbReference type="Pfam" id="PF00496">
    <property type="entry name" value="SBP_bac_5"/>
    <property type="match status" value="1"/>
</dbReference>
<sequence>MTADQASALRRAIASAIDRQYIIDTVGQTEQKVATSWVGYGVNDGNGGQFKDAAAWDYPNGSDGYFNDNDIDSAVQILTDAGFEMENGMLKTPIEFEYLINESTGHQGIAECVQQDLAAIGVNITIHTVDWATFVNERQAGNFDLCRHGWLCDFNDPINMLELFGSTSGNNDAQLGK</sequence>
<dbReference type="GO" id="GO:1904680">
    <property type="term" value="F:peptide transmembrane transporter activity"/>
    <property type="evidence" value="ECO:0007669"/>
    <property type="project" value="TreeGrafter"/>
</dbReference>